<feature type="transmembrane region" description="Helical" evidence="1">
    <location>
        <begin position="64"/>
        <end position="83"/>
    </location>
</feature>
<keyword evidence="1" id="KW-0472">Membrane</keyword>
<proteinExistence type="predicted"/>
<dbReference type="Proteomes" id="UP001230220">
    <property type="component" value="Unassembled WGS sequence"/>
</dbReference>
<dbReference type="Gene3D" id="1.10.1760.20">
    <property type="match status" value="1"/>
</dbReference>
<reference evidence="2 3" key="1">
    <citation type="submission" date="2023-07" db="EMBL/GenBank/DDBJ databases">
        <title>Genomic Encyclopedia of Type Strains, Phase IV (KMG-IV): sequencing the most valuable type-strain genomes for metagenomic binning, comparative biology and taxonomic classification.</title>
        <authorList>
            <person name="Goeker M."/>
        </authorList>
    </citation>
    <scope>NUCLEOTIDE SEQUENCE [LARGE SCALE GENOMIC DNA]</scope>
    <source>
        <strain evidence="2 3">DSM 16784</strain>
    </source>
</reference>
<feature type="transmembrane region" description="Helical" evidence="1">
    <location>
        <begin position="15"/>
        <end position="34"/>
    </location>
</feature>
<accession>A0ABU0E6B9</accession>
<dbReference type="EMBL" id="JAUSUR010000006">
    <property type="protein sequence ID" value="MDQ0362254.1"/>
    <property type="molecule type" value="Genomic_DNA"/>
</dbReference>
<gene>
    <name evidence="2" type="ORF">J2S15_003008</name>
</gene>
<evidence type="ECO:0000256" key="1">
    <source>
        <dbReference type="SAM" id="Phobius"/>
    </source>
</evidence>
<evidence type="ECO:0000313" key="3">
    <source>
        <dbReference type="Proteomes" id="UP001230220"/>
    </source>
</evidence>
<keyword evidence="3" id="KW-1185">Reference proteome</keyword>
<dbReference type="RefSeq" id="WP_307409700.1">
    <property type="nucleotide sequence ID" value="NZ_JAUSUR010000006.1"/>
</dbReference>
<sequence length="158" mass="18143">MYTMCAAILVVSKEFLAFLPNIELVSFLLIVYALNFRLEGVISIAVLFSGVQMVLYGVGMWTPMYFIVWSLLGITVYYFRNFLTNENRCAIFSGGFGLVFGFLFSIPYFIVSLRMGWIYFLKGIPFDLIHCIANYIIMLVLFNKVNQLLGDLSKKYNL</sequence>
<protein>
    <submittedName>
        <fullName evidence="2">Energy-coupling factor transport system substrate-specific component</fullName>
    </submittedName>
</protein>
<feature type="transmembrane region" description="Helical" evidence="1">
    <location>
        <begin position="117"/>
        <end position="142"/>
    </location>
</feature>
<comment type="caution">
    <text evidence="2">The sequence shown here is derived from an EMBL/GenBank/DDBJ whole genome shotgun (WGS) entry which is preliminary data.</text>
</comment>
<keyword evidence="1" id="KW-1133">Transmembrane helix</keyword>
<feature type="transmembrane region" description="Helical" evidence="1">
    <location>
        <begin position="90"/>
        <end position="111"/>
    </location>
</feature>
<feature type="transmembrane region" description="Helical" evidence="1">
    <location>
        <begin position="41"/>
        <end position="58"/>
    </location>
</feature>
<evidence type="ECO:0000313" key="2">
    <source>
        <dbReference type="EMBL" id="MDQ0362254.1"/>
    </source>
</evidence>
<keyword evidence="1" id="KW-0812">Transmembrane</keyword>
<organism evidence="2 3">
    <name type="scientific">Breznakia pachnodae</name>
    <dbReference type="NCBI Taxonomy" id="265178"/>
    <lineage>
        <taxon>Bacteria</taxon>
        <taxon>Bacillati</taxon>
        <taxon>Bacillota</taxon>
        <taxon>Erysipelotrichia</taxon>
        <taxon>Erysipelotrichales</taxon>
        <taxon>Erysipelotrichaceae</taxon>
        <taxon>Breznakia</taxon>
    </lineage>
</organism>
<name>A0ABU0E6B9_9FIRM</name>